<keyword evidence="3" id="KW-1185">Reference proteome</keyword>
<name>A0A2P2BRW5_9FIRM</name>
<keyword evidence="2" id="KW-0808">Transferase</keyword>
<accession>A0A2P2BRW5</accession>
<evidence type="ECO:0000313" key="3">
    <source>
        <dbReference type="Proteomes" id="UP000245695"/>
    </source>
</evidence>
<dbReference type="GO" id="GO:0016301">
    <property type="term" value="F:kinase activity"/>
    <property type="evidence" value="ECO:0007669"/>
    <property type="project" value="UniProtKB-KW"/>
</dbReference>
<comment type="similarity">
    <text evidence="1">Belongs to the ROK (NagC/XylR) family.</text>
</comment>
<gene>
    <name evidence="2" type="ORF">FRIFI_1562</name>
</gene>
<dbReference type="InterPro" id="IPR000600">
    <property type="entry name" value="ROK"/>
</dbReference>
<evidence type="ECO:0000313" key="2">
    <source>
        <dbReference type="EMBL" id="CEI73096.1"/>
    </source>
</evidence>
<dbReference type="Gene3D" id="3.30.420.40">
    <property type="match status" value="2"/>
</dbReference>
<dbReference type="AlphaFoldDB" id="A0A2P2BRW5"/>
<dbReference type="InterPro" id="IPR043129">
    <property type="entry name" value="ATPase_NBD"/>
</dbReference>
<dbReference type="Proteomes" id="UP000245695">
    <property type="component" value="Chromosome 1"/>
</dbReference>
<dbReference type="InterPro" id="IPR049874">
    <property type="entry name" value="ROK_cs"/>
</dbReference>
<protein>
    <submittedName>
        <fullName evidence="2">Transcriptional regulator/sugar kinase</fullName>
    </submittedName>
</protein>
<dbReference type="CDD" id="cd24068">
    <property type="entry name" value="ASKHA_NBD_ROK_FnNanK-like"/>
    <property type="match status" value="1"/>
</dbReference>
<dbReference type="Pfam" id="PF00480">
    <property type="entry name" value="ROK"/>
    <property type="match status" value="1"/>
</dbReference>
<dbReference type="EMBL" id="LN650648">
    <property type="protein sequence ID" value="CEI73096.1"/>
    <property type="molecule type" value="Genomic_DNA"/>
</dbReference>
<proteinExistence type="inferred from homology"/>
<dbReference type="PANTHER" id="PTHR18964">
    <property type="entry name" value="ROK (REPRESSOR, ORF, KINASE) FAMILY"/>
    <property type="match status" value="1"/>
</dbReference>
<organism evidence="2 3">
    <name type="scientific">Romboutsia hominis</name>
    <dbReference type="NCBI Taxonomy" id="1507512"/>
    <lineage>
        <taxon>Bacteria</taxon>
        <taxon>Bacillati</taxon>
        <taxon>Bacillota</taxon>
        <taxon>Clostridia</taxon>
        <taxon>Peptostreptococcales</taxon>
        <taxon>Peptostreptococcaceae</taxon>
        <taxon>Romboutsia</taxon>
    </lineage>
</organism>
<keyword evidence="2" id="KW-0418">Kinase</keyword>
<sequence length="312" mass="34092">MNYLALDIGGTALKIAIVNENGKILISDKYPVNFDNYKTPIIDTVLKETDKFLADNKIESFKGVAVSATGQIDVNKGEVIGTGGNIKNYEGSKFKEKIEEKYKVKATVINDANAAALGELFLGNGKNSKNIVMITIGTGVGGGIVVNGEILNGRLGIGGELGHFSINNKGKKCTCGNTGCYEQYASMSALIKRVKEELDINDINGKEIFEQINHNEKMKEIVDRWIEDVACGVVSLVHIFNPDIVLIGGAVSEQKELFIDKLRKLVKERAMKNFAKDLKVEPAKLKNDAGIIGALYYLLKGENKDELQYGEI</sequence>
<dbReference type="SUPFAM" id="SSF53067">
    <property type="entry name" value="Actin-like ATPase domain"/>
    <property type="match status" value="1"/>
</dbReference>
<dbReference type="PROSITE" id="PS01125">
    <property type="entry name" value="ROK"/>
    <property type="match status" value="1"/>
</dbReference>
<dbReference type="PANTHER" id="PTHR18964:SF165">
    <property type="entry name" value="BETA-GLUCOSIDE KINASE"/>
    <property type="match status" value="1"/>
</dbReference>
<dbReference type="RefSeq" id="WP_092925533.1">
    <property type="nucleotide sequence ID" value="NZ_FJTZ01000012.1"/>
</dbReference>
<dbReference type="KEGG" id="rhom:FRIFI_1562"/>
<evidence type="ECO:0000256" key="1">
    <source>
        <dbReference type="ARBA" id="ARBA00006479"/>
    </source>
</evidence>
<reference evidence="2 3" key="1">
    <citation type="submission" date="2014-09" db="EMBL/GenBank/DDBJ databases">
        <authorList>
            <person name="Hornung B.V."/>
        </authorList>
    </citation>
    <scope>NUCLEOTIDE SEQUENCE [LARGE SCALE GENOMIC DNA]</scope>
    <source>
        <strain evidence="2 3">FRIFI</strain>
    </source>
</reference>